<dbReference type="AlphaFoldDB" id="A0A401H4G3"/>
<proteinExistence type="predicted"/>
<reference evidence="1 2" key="1">
    <citation type="journal article" date="2018" name="Sci. Rep.">
        <title>Genome sequence of the cauliflower mushroom Sparassis crispa (Hanabiratake) and its association with beneficial usage.</title>
        <authorList>
            <person name="Kiyama R."/>
            <person name="Furutani Y."/>
            <person name="Kawaguchi K."/>
            <person name="Nakanishi T."/>
        </authorList>
    </citation>
    <scope>NUCLEOTIDE SEQUENCE [LARGE SCALE GENOMIC DNA]</scope>
</reference>
<organism evidence="1 2">
    <name type="scientific">Sparassis crispa</name>
    <dbReference type="NCBI Taxonomy" id="139825"/>
    <lineage>
        <taxon>Eukaryota</taxon>
        <taxon>Fungi</taxon>
        <taxon>Dikarya</taxon>
        <taxon>Basidiomycota</taxon>
        <taxon>Agaricomycotina</taxon>
        <taxon>Agaricomycetes</taxon>
        <taxon>Polyporales</taxon>
        <taxon>Sparassidaceae</taxon>
        <taxon>Sparassis</taxon>
    </lineage>
</organism>
<accession>A0A401H4G3</accession>
<dbReference type="InterPro" id="IPR023299">
    <property type="entry name" value="ATPase_P-typ_cyto_dom_N"/>
</dbReference>
<dbReference type="Pfam" id="PF13246">
    <property type="entry name" value="Cation_ATPase"/>
    <property type="match status" value="1"/>
</dbReference>
<comment type="caution">
    <text evidence="1">The sequence shown here is derived from an EMBL/GenBank/DDBJ whole genome shotgun (WGS) entry which is preliminary data.</text>
</comment>
<dbReference type="RefSeq" id="XP_027620215.1">
    <property type="nucleotide sequence ID" value="XM_027764414.1"/>
</dbReference>
<evidence type="ECO:0000313" key="2">
    <source>
        <dbReference type="Proteomes" id="UP000287166"/>
    </source>
</evidence>
<dbReference type="SUPFAM" id="SSF81660">
    <property type="entry name" value="Metal cation-transporting ATPase, ATP-binding domain N"/>
    <property type="match status" value="1"/>
</dbReference>
<name>A0A401H4G3_9APHY</name>
<gene>
    <name evidence="1" type="ORF">SCP_1503100</name>
</gene>
<keyword evidence="2" id="KW-1185">Reference proteome</keyword>
<dbReference type="InParanoid" id="A0A401H4G3"/>
<dbReference type="GO" id="GO:0000166">
    <property type="term" value="F:nucleotide binding"/>
    <property type="evidence" value="ECO:0007669"/>
    <property type="project" value="InterPro"/>
</dbReference>
<protein>
    <submittedName>
        <fullName evidence="1">Uncharacterized protein</fullName>
    </submittedName>
</protein>
<dbReference type="Gene3D" id="3.40.1110.10">
    <property type="entry name" value="Calcium-transporting ATPase, cytoplasmic domain N"/>
    <property type="match status" value="1"/>
</dbReference>
<evidence type="ECO:0000313" key="1">
    <source>
        <dbReference type="EMBL" id="GBE89302.1"/>
    </source>
</evidence>
<sequence length="81" mass="8691">MGRCLCVCSTHVSIIIIKGNATDTAVLCFSEALSIPSLDIDTASLLSSHDKLFEIPFNSKDRWMPTVVRAHSTVAGSPAEN</sequence>
<dbReference type="STRING" id="139825.A0A401H4G3"/>
<dbReference type="EMBL" id="BFAD01000015">
    <property type="protein sequence ID" value="GBE89302.1"/>
    <property type="molecule type" value="Genomic_DNA"/>
</dbReference>
<dbReference type="Proteomes" id="UP000287166">
    <property type="component" value="Unassembled WGS sequence"/>
</dbReference>
<dbReference type="GeneID" id="38786219"/>